<comment type="caution">
    <text evidence="1">The sequence shown here is derived from an EMBL/GenBank/DDBJ whole genome shotgun (WGS) entry which is preliminary data.</text>
</comment>
<dbReference type="AlphaFoldDB" id="A0A323UQY0"/>
<evidence type="ECO:0000313" key="1">
    <source>
        <dbReference type="EMBL" id="PZA14090.1"/>
    </source>
</evidence>
<accession>A0A323UQY0</accession>
<evidence type="ECO:0008006" key="3">
    <source>
        <dbReference type="Google" id="ProtNLM"/>
    </source>
</evidence>
<name>A0A323UQY0_9RHOO</name>
<dbReference type="SUPFAM" id="SSF53098">
    <property type="entry name" value="Ribonuclease H-like"/>
    <property type="match status" value="1"/>
</dbReference>
<reference evidence="1 2" key="1">
    <citation type="submission" date="2018-06" db="EMBL/GenBank/DDBJ databases">
        <title>Azoarcus communis strain SWub3 genome.</title>
        <authorList>
            <person name="Zorraquino Salvo V."/>
            <person name="Toubiana D."/>
            <person name="Blumwald E."/>
        </authorList>
    </citation>
    <scope>NUCLEOTIDE SEQUENCE [LARGE SCALE GENOMIC DNA]</scope>
    <source>
        <strain evidence="1 2">SWub3</strain>
    </source>
</reference>
<dbReference type="Proteomes" id="UP000248259">
    <property type="component" value="Unassembled WGS sequence"/>
</dbReference>
<dbReference type="EMBL" id="QKOE01000212">
    <property type="protein sequence ID" value="PZA14090.1"/>
    <property type="molecule type" value="Genomic_DNA"/>
</dbReference>
<protein>
    <recommendedName>
        <fullName evidence="3">Transposase IS4-like domain-containing protein</fullName>
    </recommendedName>
</protein>
<organism evidence="1 2">
    <name type="scientific">Parazoarcus communis SWub3 = DSM 12120</name>
    <dbReference type="NCBI Taxonomy" id="1121029"/>
    <lineage>
        <taxon>Bacteria</taxon>
        <taxon>Pseudomonadati</taxon>
        <taxon>Pseudomonadota</taxon>
        <taxon>Betaproteobacteria</taxon>
        <taxon>Rhodocyclales</taxon>
        <taxon>Zoogloeaceae</taxon>
        <taxon>Parazoarcus</taxon>
    </lineage>
</organism>
<dbReference type="InterPro" id="IPR012337">
    <property type="entry name" value="RNaseH-like_sf"/>
</dbReference>
<gene>
    <name evidence="1" type="ORF">DNK49_23770</name>
</gene>
<keyword evidence="2" id="KW-1185">Reference proteome</keyword>
<sequence>MRSASYYLITTLTDSTRYSAAELADLYRQRWDVELNRPGFRGGRLV</sequence>
<evidence type="ECO:0000313" key="2">
    <source>
        <dbReference type="Proteomes" id="UP000248259"/>
    </source>
</evidence>
<proteinExistence type="predicted"/>